<dbReference type="CDD" id="cd03045">
    <property type="entry name" value="GST_N_Delta_Epsilon"/>
    <property type="match status" value="1"/>
</dbReference>
<proteinExistence type="predicted"/>
<dbReference type="FunFam" id="1.20.1050.10:FF:000007">
    <property type="entry name" value="Glutathione S-transferase 1-1"/>
    <property type="match status" value="1"/>
</dbReference>
<dbReference type="GO" id="GO:0006749">
    <property type="term" value="P:glutathione metabolic process"/>
    <property type="evidence" value="ECO:0007669"/>
    <property type="project" value="TreeGrafter"/>
</dbReference>
<feature type="domain" description="GST N-terminal" evidence="2">
    <location>
        <begin position="1"/>
        <end position="81"/>
    </location>
</feature>
<dbReference type="SUPFAM" id="SSF52833">
    <property type="entry name" value="Thioredoxin-like"/>
    <property type="match status" value="1"/>
</dbReference>
<dbReference type="SFLD" id="SFLDG01153">
    <property type="entry name" value="Main.4:_Theta-like"/>
    <property type="match status" value="1"/>
</dbReference>
<dbReference type="GO" id="GO:0004364">
    <property type="term" value="F:glutathione transferase activity"/>
    <property type="evidence" value="ECO:0007669"/>
    <property type="project" value="TreeGrafter"/>
</dbReference>
<dbReference type="PANTHER" id="PTHR43969:SF8">
    <property type="entry name" value="GLUTATHIONE S TRANSFERASE E13, ISOFORM A-RELATED"/>
    <property type="match status" value="1"/>
</dbReference>
<dbReference type="PANTHER" id="PTHR43969">
    <property type="entry name" value="GLUTATHIONE S TRANSFERASE D10, ISOFORM A-RELATED"/>
    <property type="match status" value="1"/>
</dbReference>
<feature type="domain" description="GST C-terminal" evidence="3">
    <location>
        <begin position="87"/>
        <end position="213"/>
    </location>
</feature>
<dbReference type="PROSITE" id="PS50404">
    <property type="entry name" value="GST_NTER"/>
    <property type="match status" value="1"/>
</dbReference>
<dbReference type="InterPro" id="IPR036249">
    <property type="entry name" value="Thioredoxin-like_sf"/>
</dbReference>
<dbReference type="SUPFAM" id="SSF47616">
    <property type="entry name" value="GST C-terminal domain-like"/>
    <property type="match status" value="1"/>
</dbReference>
<dbReference type="InterPro" id="IPR004045">
    <property type="entry name" value="Glutathione_S-Trfase_N"/>
</dbReference>
<comment type="caution">
    <text evidence="4">The sequence shown here is derived from an EMBL/GenBank/DDBJ whole genome shotgun (WGS) entry which is preliminary data.</text>
</comment>
<accession>A0A834HQG1</accession>
<keyword evidence="5" id="KW-1185">Reference proteome</keyword>
<protein>
    <submittedName>
        <fullName evidence="4">Uncharacterized protein</fullName>
    </submittedName>
</protein>
<dbReference type="Gene3D" id="3.40.30.10">
    <property type="entry name" value="Glutaredoxin"/>
    <property type="match status" value="1"/>
</dbReference>
<dbReference type="Gene3D" id="1.20.1050.10">
    <property type="match status" value="1"/>
</dbReference>
<reference evidence="4" key="1">
    <citation type="submission" date="2020-08" db="EMBL/GenBank/DDBJ databases">
        <title>Genome sequencing and assembly of the red palm weevil Rhynchophorus ferrugineus.</title>
        <authorList>
            <person name="Dias G.B."/>
            <person name="Bergman C.M."/>
            <person name="Manee M."/>
        </authorList>
    </citation>
    <scope>NUCLEOTIDE SEQUENCE</scope>
    <source>
        <strain evidence="4">AA-2017</strain>
        <tissue evidence="4">Whole larva</tissue>
    </source>
</reference>
<dbReference type="PROSITE" id="PS50405">
    <property type="entry name" value="GST_CTER"/>
    <property type="match status" value="1"/>
</dbReference>
<dbReference type="SFLD" id="SFLDG00358">
    <property type="entry name" value="Main_(cytGST)"/>
    <property type="match status" value="1"/>
</dbReference>
<evidence type="ECO:0000256" key="1">
    <source>
        <dbReference type="ARBA" id="ARBA00011738"/>
    </source>
</evidence>
<dbReference type="InterPro" id="IPR036282">
    <property type="entry name" value="Glutathione-S-Trfase_C_sf"/>
</dbReference>
<dbReference type="CDD" id="cd03177">
    <property type="entry name" value="GST_C_Delta_Epsilon"/>
    <property type="match status" value="1"/>
</dbReference>
<evidence type="ECO:0000259" key="2">
    <source>
        <dbReference type="PROSITE" id="PS50404"/>
    </source>
</evidence>
<evidence type="ECO:0000313" key="4">
    <source>
        <dbReference type="EMBL" id="KAF7265324.1"/>
    </source>
</evidence>
<dbReference type="Pfam" id="PF00043">
    <property type="entry name" value="GST_C"/>
    <property type="match status" value="1"/>
</dbReference>
<evidence type="ECO:0000259" key="3">
    <source>
        <dbReference type="PROSITE" id="PS50405"/>
    </source>
</evidence>
<dbReference type="FunFam" id="3.40.30.10:FF:000034">
    <property type="entry name" value="glutathione S-transferase 1"/>
    <property type="match status" value="1"/>
</dbReference>
<dbReference type="AlphaFoldDB" id="A0A834HQG1"/>
<dbReference type="EMBL" id="JAACXV010014634">
    <property type="protein sequence ID" value="KAF7265324.1"/>
    <property type="molecule type" value="Genomic_DNA"/>
</dbReference>
<dbReference type="OrthoDB" id="2309723at2759"/>
<comment type="subunit">
    <text evidence="1">Homodimer.</text>
</comment>
<dbReference type="InterPro" id="IPR010987">
    <property type="entry name" value="Glutathione-S-Trfase_C-like"/>
</dbReference>
<evidence type="ECO:0000313" key="5">
    <source>
        <dbReference type="Proteomes" id="UP000625711"/>
    </source>
</evidence>
<name>A0A834HQG1_RHYFE</name>
<dbReference type="Proteomes" id="UP000625711">
    <property type="component" value="Unassembled WGS sequence"/>
</dbReference>
<sequence>MPVLYGTADSPACRAVYMTADALGLKLEKKQVSLDKGEHMKPEYLKINPLHTVPSLDENGTIIIDSHAINTYLVEKYGIDDSLYPKDLIKRAAVDSMLYFDTGLAFATLKIIYRSYLYHGQKGNLTELQKQQITDIYNYVNLSLTNNDWLTGDSVTLADISLLATISSLNTMLPFDEEKMPYISRWLQNAEKLSYYVANKSCLEAYRESWKSFKNQLFWRVLNNFLDATKFHHRVIFATNFALNWLFKLQIIL</sequence>
<dbReference type="Pfam" id="PF13417">
    <property type="entry name" value="GST_N_3"/>
    <property type="match status" value="1"/>
</dbReference>
<dbReference type="InterPro" id="IPR040079">
    <property type="entry name" value="Glutathione_S-Trfase"/>
</dbReference>
<organism evidence="4 5">
    <name type="scientific">Rhynchophorus ferrugineus</name>
    <name type="common">Red palm weevil</name>
    <name type="synonym">Curculio ferrugineus</name>
    <dbReference type="NCBI Taxonomy" id="354439"/>
    <lineage>
        <taxon>Eukaryota</taxon>
        <taxon>Metazoa</taxon>
        <taxon>Ecdysozoa</taxon>
        <taxon>Arthropoda</taxon>
        <taxon>Hexapoda</taxon>
        <taxon>Insecta</taxon>
        <taxon>Pterygota</taxon>
        <taxon>Neoptera</taxon>
        <taxon>Endopterygota</taxon>
        <taxon>Coleoptera</taxon>
        <taxon>Polyphaga</taxon>
        <taxon>Cucujiformia</taxon>
        <taxon>Curculionidae</taxon>
        <taxon>Dryophthorinae</taxon>
        <taxon>Rhynchophorus</taxon>
    </lineage>
</organism>
<gene>
    <name evidence="4" type="ORF">GWI33_021308</name>
</gene>
<dbReference type="InterPro" id="IPR004046">
    <property type="entry name" value="GST_C"/>
</dbReference>
<dbReference type="SFLD" id="SFLDS00019">
    <property type="entry name" value="Glutathione_Transferase_(cytos"/>
    <property type="match status" value="1"/>
</dbReference>